<accession>A0AAN7U0V7</accession>
<keyword evidence="6" id="KW-0863">Zinc-finger</keyword>
<keyword evidence="10" id="KW-0175">Coiled coil</keyword>
<organism evidence="12 13">
    <name type="scientific">Dictyostelium firmibasis</name>
    <dbReference type="NCBI Taxonomy" id="79012"/>
    <lineage>
        <taxon>Eukaryota</taxon>
        <taxon>Amoebozoa</taxon>
        <taxon>Evosea</taxon>
        <taxon>Eumycetozoa</taxon>
        <taxon>Dictyostelia</taxon>
        <taxon>Dictyosteliales</taxon>
        <taxon>Dictyosteliaceae</taxon>
        <taxon>Dictyostelium</taxon>
    </lineage>
</organism>
<dbReference type="GO" id="GO:0005634">
    <property type="term" value="C:nucleus"/>
    <property type="evidence" value="ECO:0007669"/>
    <property type="project" value="UniProtKB-SubCell"/>
</dbReference>
<evidence type="ECO:0000313" key="13">
    <source>
        <dbReference type="Proteomes" id="UP001344447"/>
    </source>
</evidence>
<reference evidence="12 13" key="1">
    <citation type="submission" date="2023-11" db="EMBL/GenBank/DDBJ databases">
        <title>Dfirmibasis_genome.</title>
        <authorList>
            <person name="Edelbroek B."/>
            <person name="Kjellin J."/>
            <person name="Jerlstrom-Hultqvist J."/>
            <person name="Soderbom F."/>
        </authorList>
    </citation>
    <scope>NUCLEOTIDE SEQUENCE [LARGE SCALE GENOMIC DNA]</scope>
    <source>
        <strain evidence="12 13">TNS-C-14</strain>
    </source>
</reference>
<feature type="coiled-coil region" evidence="10">
    <location>
        <begin position="15"/>
        <end position="42"/>
    </location>
</feature>
<dbReference type="CDD" id="cd16651">
    <property type="entry name" value="SPL-RING_NSE2"/>
    <property type="match status" value="1"/>
</dbReference>
<sequence>MSQLQADSLPQLTDVDKILSNCEKLKKMLEKNEQSIKQAALSLANVLGDEPNIKEIMDSIDKSFLTTIALEEAVNVYGGNATHLKQHVERAVRSPQINDNNNNFNNNNNVEVSQSLDSITNSSNMTNDTMNDEIDYEDIDIRGNLNSQDRIGMGENLADKYLKDDYKKPLNIEKQKSNSKYKDLKREVHSVNHSTPLDGLNDEDEDLVVASQTISIICPLSQGILNEPVRAEICGHVFSKNIILQMFRNFAQIPCPIAGCGRQINKNQLKRAIDIEETVKRELRKRENQQRRNDEDITEV</sequence>
<evidence type="ECO:0000256" key="10">
    <source>
        <dbReference type="SAM" id="Coils"/>
    </source>
</evidence>
<keyword evidence="5" id="KW-0479">Metal-binding</keyword>
<dbReference type="PANTHER" id="PTHR21330:SF1">
    <property type="entry name" value="E3 SUMO-PROTEIN LIGASE NSE2"/>
    <property type="match status" value="1"/>
</dbReference>
<comment type="pathway">
    <text evidence="2">Protein modification; protein sumoylation.</text>
</comment>
<dbReference type="GO" id="GO:0000724">
    <property type="term" value="P:double-strand break repair via homologous recombination"/>
    <property type="evidence" value="ECO:0007669"/>
    <property type="project" value="InterPro"/>
</dbReference>
<dbReference type="AlphaFoldDB" id="A0AAN7U0V7"/>
<evidence type="ECO:0000256" key="4">
    <source>
        <dbReference type="ARBA" id="ARBA00022679"/>
    </source>
</evidence>
<evidence type="ECO:0000256" key="2">
    <source>
        <dbReference type="ARBA" id="ARBA00004718"/>
    </source>
</evidence>
<dbReference type="EMBL" id="JAVFKY010000003">
    <property type="protein sequence ID" value="KAK5579218.1"/>
    <property type="molecule type" value="Genomic_DNA"/>
</dbReference>
<dbReference type="InterPro" id="IPR026846">
    <property type="entry name" value="Nse2(Mms21)"/>
</dbReference>
<evidence type="ECO:0000259" key="11">
    <source>
        <dbReference type="Pfam" id="PF11789"/>
    </source>
</evidence>
<keyword evidence="9" id="KW-0539">Nucleus</keyword>
<evidence type="ECO:0000256" key="7">
    <source>
        <dbReference type="ARBA" id="ARBA00022786"/>
    </source>
</evidence>
<dbReference type="InterPro" id="IPR004181">
    <property type="entry name" value="Znf_MIZ"/>
</dbReference>
<keyword evidence="13" id="KW-1185">Reference proteome</keyword>
<dbReference type="Proteomes" id="UP001344447">
    <property type="component" value="Unassembled WGS sequence"/>
</dbReference>
<dbReference type="Gene3D" id="3.30.40.10">
    <property type="entry name" value="Zinc/RING finger domain, C3HC4 (zinc finger)"/>
    <property type="match status" value="1"/>
</dbReference>
<evidence type="ECO:0000256" key="6">
    <source>
        <dbReference type="ARBA" id="ARBA00022771"/>
    </source>
</evidence>
<evidence type="ECO:0000256" key="5">
    <source>
        <dbReference type="ARBA" id="ARBA00022723"/>
    </source>
</evidence>
<keyword evidence="8" id="KW-0862">Zinc</keyword>
<dbReference type="GO" id="GO:0061665">
    <property type="term" value="F:SUMO ligase activity"/>
    <property type="evidence" value="ECO:0007669"/>
    <property type="project" value="TreeGrafter"/>
</dbReference>
<comment type="similarity">
    <text evidence="3">Belongs to the NSE2 family.</text>
</comment>
<dbReference type="PANTHER" id="PTHR21330">
    <property type="entry name" value="E3 SUMO-PROTEIN LIGASE NSE2"/>
    <property type="match status" value="1"/>
</dbReference>
<evidence type="ECO:0000313" key="12">
    <source>
        <dbReference type="EMBL" id="KAK5579218.1"/>
    </source>
</evidence>
<dbReference type="InterPro" id="IPR013083">
    <property type="entry name" value="Znf_RING/FYVE/PHD"/>
</dbReference>
<dbReference type="GO" id="GO:0030915">
    <property type="term" value="C:Smc5-Smc6 complex"/>
    <property type="evidence" value="ECO:0007669"/>
    <property type="project" value="InterPro"/>
</dbReference>
<proteinExistence type="inferred from homology"/>
<comment type="caution">
    <text evidence="12">The sequence shown here is derived from an EMBL/GenBank/DDBJ whole genome shotgun (WGS) entry which is preliminary data.</text>
</comment>
<keyword evidence="7" id="KW-0833">Ubl conjugation pathway</keyword>
<evidence type="ECO:0000256" key="3">
    <source>
        <dbReference type="ARBA" id="ARBA00008212"/>
    </source>
</evidence>
<evidence type="ECO:0000256" key="1">
    <source>
        <dbReference type="ARBA" id="ARBA00004123"/>
    </source>
</evidence>
<dbReference type="GO" id="GO:0016925">
    <property type="term" value="P:protein sumoylation"/>
    <property type="evidence" value="ECO:0007669"/>
    <property type="project" value="TreeGrafter"/>
</dbReference>
<keyword evidence="4" id="KW-0808">Transferase</keyword>
<protein>
    <recommendedName>
        <fullName evidence="11">SP-RING-type domain-containing protein</fullName>
    </recommendedName>
</protein>
<dbReference type="GO" id="GO:0008270">
    <property type="term" value="F:zinc ion binding"/>
    <property type="evidence" value="ECO:0007669"/>
    <property type="project" value="UniProtKB-KW"/>
</dbReference>
<evidence type="ECO:0000256" key="9">
    <source>
        <dbReference type="ARBA" id="ARBA00023242"/>
    </source>
</evidence>
<gene>
    <name evidence="12" type="ORF">RB653_008897</name>
</gene>
<evidence type="ECO:0000256" key="8">
    <source>
        <dbReference type="ARBA" id="ARBA00022833"/>
    </source>
</evidence>
<dbReference type="SUPFAM" id="SSF57850">
    <property type="entry name" value="RING/U-box"/>
    <property type="match status" value="1"/>
</dbReference>
<name>A0AAN7U0V7_9MYCE</name>
<comment type="subcellular location">
    <subcellularLocation>
        <location evidence="1">Nucleus</location>
    </subcellularLocation>
</comment>
<feature type="domain" description="SP-RING-type" evidence="11">
    <location>
        <begin position="205"/>
        <end position="261"/>
    </location>
</feature>
<dbReference type="Pfam" id="PF11789">
    <property type="entry name" value="zf-Nse"/>
    <property type="match status" value="1"/>
</dbReference>